<reference evidence="3 4" key="1">
    <citation type="journal article" date="2022" name="bioRxiv">
        <title>Genomics of Preaxostyla Flagellates Illuminates Evolutionary Transitions and the Path Towards Mitochondrial Loss.</title>
        <authorList>
            <person name="Novak L.V.F."/>
            <person name="Treitli S.C."/>
            <person name="Pyrih J."/>
            <person name="Halakuc P."/>
            <person name="Pipaliya S.V."/>
            <person name="Vacek V."/>
            <person name="Brzon O."/>
            <person name="Soukal P."/>
            <person name="Eme L."/>
            <person name="Dacks J.B."/>
            <person name="Karnkowska A."/>
            <person name="Elias M."/>
            <person name="Hampl V."/>
        </authorList>
    </citation>
    <scope>NUCLEOTIDE SEQUENCE [LARGE SCALE GENOMIC DNA]</scope>
    <source>
        <strain evidence="3">NAU3</strain>
        <tissue evidence="3">Gut</tissue>
    </source>
</reference>
<dbReference type="Gene3D" id="1.10.510.10">
    <property type="entry name" value="Transferase(Phosphotransferase) domain 1"/>
    <property type="match status" value="1"/>
</dbReference>
<dbReference type="EMBL" id="JARBJD010000061">
    <property type="protein sequence ID" value="KAK2955950.1"/>
    <property type="molecule type" value="Genomic_DNA"/>
</dbReference>
<keyword evidence="1" id="KW-0472">Membrane</keyword>
<dbReference type="Proteomes" id="UP001281761">
    <property type="component" value="Unassembled WGS sequence"/>
</dbReference>
<keyword evidence="1" id="KW-1133">Transmembrane helix</keyword>
<sequence>MSGGTSSISGPITSLISSHAAFSLSGTAILKLMTSNDFSNVAVGSLVRMEGGKIEMKSSSFEKAVLSSSLISGKGSMSIVSSSFTSLIDSTTTSSNSESVRCLTLSIGNNQKVEIGAASKPVFFTSCSSRGEGGALHCSISKGGVLVISHTTFDGCSSQQMGGGLAIVCEKELVSSSLSIKATFTSCSSSARPVNALHLTASSFESLIDSSRWIINNNQPISPENNDVLWGDDLAEDNDSKYRSLTLLYYLFPYRHSEISTSVEGRDGEGCGHPTLPCSTFDKSHSHLFGDHTLTLEIIGKTRLDGAVSLSKQNLVIEPQGRVGVVQVSSNGHLLNVHPSTTSHTITITHISFDLSSAQAQLLISSNNGDLSLTSCSITSSSTISVKLVSVSAGSLQITNLNLTGLSFSSIPFELSTSATGSFSNVTDTSTTTTQLLTASNSTVHLSLCDFDGQKQISQTNEEDICGWSTGFVSLDNCTTTLTGSSFSHFANGAIAMKDGKMTVKTSSFDKNSANFSDFHSFHRNIICVGNGLIEIETLSGGDGSTDKLSSGWMKMEDECSVLSELVEPYEVFFIPSITKNVVAYDKKTKLFNVNIEGELLIPCGLTLEVFEVLKGTRKNSTQVDPLYSSPKNWTESSFSITLNESTLLNSLTAEPEWHARLLFGVDGATTSFKIKASLADIKKSLTTQTMKWLLPVIIGVSVVLLLILLIILLLWCRQHRKKNAPLASQAELNDLPEVIDEKMEIADENTVGTTAFVFDKPADAKSESFVPLNNADQPGPITEELPPDHVVVRGMMMDGREETIQINRHNTLFNRLHRPALHHQNHSFDKKSIEAQIAAGLVQFDASNLAAYLSNFSPHSIIVQDDNAVIFNLSHDEKQGTTLNDGKTGNDAQRWQAPEMTPNENEDQKTTNASHGAVFSLGLVLWEIETELVPFRELDAANAQRALATGTGLDLSHVSDEALRGQIERCLSLNADKRPKLSDLSLFLNTRTSNTKPLEASDKKLNLQFASKV</sequence>
<evidence type="ECO:0000256" key="1">
    <source>
        <dbReference type="SAM" id="Phobius"/>
    </source>
</evidence>
<feature type="transmembrane region" description="Helical" evidence="1">
    <location>
        <begin position="693"/>
        <end position="716"/>
    </location>
</feature>
<gene>
    <name evidence="3" type="ORF">BLNAU_9110</name>
</gene>
<evidence type="ECO:0000313" key="4">
    <source>
        <dbReference type="Proteomes" id="UP001281761"/>
    </source>
</evidence>
<protein>
    <recommendedName>
        <fullName evidence="2">Serine-threonine/tyrosine-protein kinase catalytic domain-containing protein</fullName>
    </recommendedName>
</protein>
<feature type="domain" description="Serine-threonine/tyrosine-protein kinase catalytic" evidence="2">
    <location>
        <begin position="872"/>
        <end position="986"/>
    </location>
</feature>
<dbReference type="InterPro" id="IPR001245">
    <property type="entry name" value="Ser-Thr/Tyr_kinase_cat_dom"/>
</dbReference>
<dbReference type="InterPro" id="IPR011009">
    <property type="entry name" value="Kinase-like_dom_sf"/>
</dbReference>
<proteinExistence type="predicted"/>
<dbReference type="Pfam" id="PF07714">
    <property type="entry name" value="PK_Tyr_Ser-Thr"/>
    <property type="match status" value="1"/>
</dbReference>
<evidence type="ECO:0000259" key="2">
    <source>
        <dbReference type="Pfam" id="PF07714"/>
    </source>
</evidence>
<name>A0ABQ9XWT6_9EUKA</name>
<comment type="caution">
    <text evidence="3">The sequence shown here is derived from an EMBL/GenBank/DDBJ whole genome shotgun (WGS) entry which is preliminary data.</text>
</comment>
<organism evidence="3 4">
    <name type="scientific">Blattamonas nauphoetae</name>
    <dbReference type="NCBI Taxonomy" id="2049346"/>
    <lineage>
        <taxon>Eukaryota</taxon>
        <taxon>Metamonada</taxon>
        <taxon>Preaxostyla</taxon>
        <taxon>Oxymonadida</taxon>
        <taxon>Blattamonas</taxon>
    </lineage>
</organism>
<evidence type="ECO:0000313" key="3">
    <source>
        <dbReference type="EMBL" id="KAK2955950.1"/>
    </source>
</evidence>
<dbReference type="SUPFAM" id="SSF56112">
    <property type="entry name" value="Protein kinase-like (PK-like)"/>
    <property type="match status" value="1"/>
</dbReference>
<keyword evidence="4" id="KW-1185">Reference proteome</keyword>
<accession>A0ABQ9XWT6</accession>
<keyword evidence="1" id="KW-0812">Transmembrane</keyword>